<reference evidence="1 2" key="1">
    <citation type="submission" date="2016-10" db="EMBL/GenBank/DDBJ databases">
        <authorList>
            <person name="de Groot N.N."/>
        </authorList>
    </citation>
    <scope>NUCLEOTIDE SEQUENCE [LARGE SCALE GENOMIC DNA]</scope>
    <source>
        <strain evidence="1 2">DSM 43941</strain>
    </source>
</reference>
<evidence type="ECO:0000313" key="1">
    <source>
        <dbReference type="EMBL" id="SDS53884.1"/>
    </source>
</evidence>
<sequence>MSSRDHRDTPAGVRETPADHFQAAYPMLRPLVLAQVADGGPLHHLAQCRNGVLDYSLDVLGDGTPMQRLADSGWADSSLDQQLAMTVTQLNRRLADAVTGELIRVVVECDDGGVICDSIVPGIHLIGAVAFDDDGGPDARARVAEADRGVALVASEVRNRLRLGSLNFGSYETPSVPEASHPDRPRLFTSGATGHPHFSLCVAALDTRDVHYVAFYRGGSLLFAVDVFDDGGVEHFFAFIARTTRRRFYEKVCNDSEAIVADLCRSAWPLVDLPPNRVVLDVEQGAIFFFQLSGDDYLVGVTLDQTQVANSDQKLHELAGAIRSDASP</sequence>
<dbReference type="Proteomes" id="UP000198688">
    <property type="component" value="Chromosome I"/>
</dbReference>
<accession>A0A1H1T143</accession>
<dbReference type="EMBL" id="LT629758">
    <property type="protein sequence ID" value="SDS53884.1"/>
    <property type="molecule type" value="Genomic_DNA"/>
</dbReference>
<organism evidence="1 2">
    <name type="scientific">Actinoplanes derwentensis</name>
    <dbReference type="NCBI Taxonomy" id="113562"/>
    <lineage>
        <taxon>Bacteria</taxon>
        <taxon>Bacillati</taxon>
        <taxon>Actinomycetota</taxon>
        <taxon>Actinomycetes</taxon>
        <taxon>Micromonosporales</taxon>
        <taxon>Micromonosporaceae</taxon>
        <taxon>Actinoplanes</taxon>
    </lineage>
</organism>
<name>A0A1H1T143_9ACTN</name>
<dbReference type="OrthoDB" id="3354731at2"/>
<protein>
    <submittedName>
        <fullName evidence="1">Uncharacterized protein</fullName>
    </submittedName>
</protein>
<evidence type="ECO:0000313" key="2">
    <source>
        <dbReference type="Proteomes" id="UP000198688"/>
    </source>
</evidence>
<dbReference type="AlphaFoldDB" id="A0A1H1T143"/>
<dbReference type="STRING" id="113562.SAMN04489716_1007"/>
<keyword evidence="2" id="KW-1185">Reference proteome</keyword>
<gene>
    <name evidence="1" type="ORF">SAMN04489716_1007</name>
</gene>
<dbReference type="RefSeq" id="WP_092542024.1">
    <property type="nucleotide sequence ID" value="NZ_BOMJ01000096.1"/>
</dbReference>
<proteinExistence type="predicted"/>